<protein>
    <submittedName>
        <fullName evidence="1">Uncharacterized protein</fullName>
    </submittedName>
</protein>
<dbReference type="EMBL" id="CP028137">
    <property type="protein sequence ID" value="AZZ53833.1"/>
    <property type="molecule type" value="Genomic_DNA"/>
</dbReference>
<name>A0A3Q9UV70_9MICO</name>
<evidence type="ECO:0000313" key="2">
    <source>
        <dbReference type="Proteomes" id="UP000285317"/>
    </source>
</evidence>
<dbReference type="KEGG" id="rfs:C1I64_18555"/>
<accession>A0A3Q9UV70</accession>
<dbReference type="Proteomes" id="UP000285317">
    <property type="component" value="Chromosome"/>
</dbReference>
<dbReference type="AlphaFoldDB" id="A0A3Q9UV70"/>
<dbReference type="RefSeq" id="WP_127888227.1">
    <property type="nucleotide sequence ID" value="NZ_CP028137.1"/>
</dbReference>
<reference evidence="1 2" key="1">
    <citation type="submission" date="2018-03" db="EMBL/GenBank/DDBJ databases">
        <title>Bacteriophage NCPPB3778 and a type I-E CRISPR drive the evolution of the US Biological Select Agent, Rathayibacter toxicus.</title>
        <authorList>
            <person name="Davis E.W.II."/>
            <person name="Tabima J.F."/>
            <person name="Weisberg A.J."/>
            <person name="Dantas Lopes L."/>
            <person name="Wiseman M.S."/>
            <person name="Wiseman M.S."/>
            <person name="Pupko T."/>
            <person name="Belcher M.S."/>
            <person name="Sechler A.J."/>
            <person name="Tancos M.A."/>
            <person name="Schroeder B.K."/>
            <person name="Murray T.D."/>
            <person name="Luster D.G."/>
            <person name="Schneider W.L."/>
            <person name="Rogers E."/>
            <person name="Andreote F.D."/>
            <person name="Grunwald N.J."/>
            <person name="Putnam M.L."/>
            <person name="Chang J.H."/>
        </authorList>
    </citation>
    <scope>NUCLEOTIDE SEQUENCE [LARGE SCALE GENOMIC DNA]</scope>
    <source>
        <strain evidence="1 2">DSM 15932</strain>
    </source>
</reference>
<gene>
    <name evidence="1" type="ORF">C1I64_18555</name>
</gene>
<organism evidence="1 2">
    <name type="scientific">Rathayibacter festucae DSM 15932</name>
    <dbReference type="NCBI Taxonomy" id="1328866"/>
    <lineage>
        <taxon>Bacteria</taxon>
        <taxon>Bacillati</taxon>
        <taxon>Actinomycetota</taxon>
        <taxon>Actinomycetes</taxon>
        <taxon>Micrococcales</taxon>
        <taxon>Microbacteriaceae</taxon>
        <taxon>Rathayibacter</taxon>
    </lineage>
</organism>
<evidence type="ECO:0000313" key="1">
    <source>
        <dbReference type="EMBL" id="AZZ53833.1"/>
    </source>
</evidence>
<proteinExistence type="predicted"/>
<sequence>MTEIHHSAAASSASSGSSASRGLSRRALTAAAWTVPVVAVAVATPAAAASTADIGAFVLAGSCGNAGITGPGFTLRAGSGDVPVGTTIVIVGSRVPSIGTFTATSDIVTISSPSSTARLVTFIGPLPAGAFLGLRTTLSLTTAFVLTATLTLPEGYVGSGAKSTASVSSDRVFCSVS</sequence>